<dbReference type="AlphaFoldDB" id="A0A1B9IHY0"/>
<accession>A0A1B9IHY0</accession>
<dbReference type="EMBL" id="KI669467">
    <property type="protein sequence ID" value="OCF55083.1"/>
    <property type="molecule type" value="Genomic_DNA"/>
</dbReference>
<feature type="domain" description="N-acetyltransferase" evidence="1">
    <location>
        <begin position="12"/>
        <end position="193"/>
    </location>
</feature>
<dbReference type="CDD" id="cd04301">
    <property type="entry name" value="NAT_SF"/>
    <property type="match status" value="1"/>
</dbReference>
<gene>
    <name evidence="2" type="ORF">L486_07193</name>
</gene>
<dbReference type="SUPFAM" id="SSF55729">
    <property type="entry name" value="Acyl-CoA N-acyltransferases (Nat)"/>
    <property type="match status" value="1"/>
</dbReference>
<dbReference type="Pfam" id="PF00583">
    <property type="entry name" value="Acetyltransf_1"/>
    <property type="match status" value="1"/>
</dbReference>
<keyword evidence="3" id="KW-1185">Reference proteome</keyword>
<dbReference type="Proteomes" id="UP000092583">
    <property type="component" value="Unassembled WGS sequence"/>
</dbReference>
<dbReference type="PROSITE" id="PS51186">
    <property type="entry name" value="GNAT"/>
    <property type="match status" value="1"/>
</dbReference>
<sequence length="193" mass="22323">MTITVPSTSGTLSYRLALENDRQLLLDLRKECGWGAPKIQKYLGDPDRPFCIFLLERENDQVEEVGMGGWCLDMPEDQDTASRERRIVYLSSLFIRKAYQANGLGTQAIDLMEETAIEEYGAKVITLDTTAYHTYVDEEGYAVEDFNQRGRAVRWYEKRGYTEYRDPKPFFPHPTKTDPDRQLQAVFMRKSVS</sequence>
<dbReference type="InterPro" id="IPR016181">
    <property type="entry name" value="Acyl_CoA_acyltransferase"/>
</dbReference>
<dbReference type="STRING" id="1331196.A0A1B9IHY0"/>
<organism evidence="2 3">
    <name type="scientific">Kwoniella mangroviensis CBS 10435</name>
    <dbReference type="NCBI Taxonomy" id="1331196"/>
    <lineage>
        <taxon>Eukaryota</taxon>
        <taxon>Fungi</taxon>
        <taxon>Dikarya</taxon>
        <taxon>Basidiomycota</taxon>
        <taxon>Agaricomycotina</taxon>
        <taxon>Tremellomycetes</taxon>
        <taxon>Tremellales</taxon>
        <taxon>Cryptococcaceae</taxon>
        <taxon>Kwoniella</taxon>
    </lineage>
</organism>
<protein>
    <recommendedName>
        <fullName evidence="1">N-acetyltransferase domain-containing protein</fullName>
    </recommendedName>
</protein>
<dbReference type="OrthoDB" id="2326446at2759"/>
<evidence type="ECO:0000259" key="1">
    <source>
        <dbReference type="PROSITE" id="PS51186"/>
    </source>
</evidence>
<proteinExistence type="predicted"/>
<dbReference type="Gene3D" id="3.40.630.30">
    <property type="match status" value="1"/>
</dbReference>
<reference evidence="2 3" key="1">
    <citation type="submission" date="2013-07" db="EMBL/GenBank/DDBJ databases">
        <title>The Genome Sequence of Kwoniella mangroviensis CBS10435.</title>
        <authorList>
            <consortium name="The Broad Institute Genome Sequencing Platform"/>
            <person name="Cuomo C."/>
            <person name="Litvintseva A."/>
            <person name="Chen Y."/>
            <person name="Heitman J."/>
            <person name="Sun S."/>
            <person name="Springer D."/>
            <person name="Dromer F."/>
            <person name="Young S.K."/>
            <person name="Zeng Q."/>
            <person name="Gargeya S."/>
            <person name="Fitzgerald M."/>
            <person name="Abouelleil A."/>
            <person name="Alvarado L."/>
            <person name="Berlin A.M."/>
            <person name="Chapman S.B."/>
            <person name="Dewar J."/>
            <person name="Goldberg J."/>
            <person name="Griggs A."/>
            <person name="Gujja S."/>
            <person name="Hansen M."/>
            <person name="Howarth C."/>
            <person name="Imamovic A."/>
            <person name="Larimer J."/>
            <person name="McCowan C."/>
            <person name="Murphy C."/>
            <person name="Pearson M."/>
            <person name="Priest M."/>
            <person name="Roberts A."/>
            <person name="Saif S."/>
            <person name="Shea T."/>
            <person name="Sykes S."/>
            <person name="Wortman J."/>
            <person name="Nusbaum C."/>
            <person name="Birren B."/>
        </authorList>
    </citation>
    <scope>NUCLEOTIDE SEQUENCE [LARGE SCALE GENOMIC DNA]</scope>
    <source>
        <strain evidence="2 3">CBS 10435</strain>
    </source>
</reference>
<name>A0A1B9IHY0_9TREE</name>
<evidence type="ECO:0000313" key="2">
    <source>
        <dbReference type="EMBL" id="OCF55083.1"/>
    </source>
</evidence>
<evidence type="ECO:0000313" key="3">
    <source>
        <dbReference type="Proteomes" id="UP000092583"/>
    </source>
</evidence>
<dbReference type="GO" id="GO:0016747">
    <property type="term" value="F:acyltransferase activity, transferring groups other than amino-acyl groups"/>
    <property type="evidence" value="ECO:0007669"/>
    <property type="project" value="InterPro"/>
</dbReference>
<dbReference type="InterPro" id="IPR000182">
    <property type="entry name" value="GNAT_dom"/>
</dbReference>
<reference evidence="3" key="2">
    <citation type="submission" date="2013-12" db="EMBL/GenBank/DDBJ databases">
        <title>Evolution of pathogenesis and genome organization in the Tremellales.</title>
        <authorList>
            <person name="Cuomo C."/>
            <person name="Litvintseva A."/>
            <person name="Heitman J."/>
            <person name="Chen Y."/>
            <person name="Sun S."/>
            <person name="Springer D."/>
            <person name="Dromer F."/>
            <person name="Young S."/>
            <person name="Zeng Q."/>
            <person name="Chapman S."/>
            <person name="Gujja S."/>
            <person name="Saif S."/>
            <person name="Birren B."/>
        </authorList>
    </citation>
    <scope>NUCLEOTIDE SEQUENCE [LARGE SCALE GENOMIC DNA]</scope>
    <source>
        <strain evidence="3">CBS 10435</strain>
    </source>
</reference>